<feature type="compositionally biased region" description="Basic and acidic residues" evidence="8">
    <location>
        <begin position="324"/>
        <end position="338"/>
    </location>
</feature>
<proteinExistence type="inferred from homology"/>
<dbReference type="InterPro" id="IPR027330">
    <property type="entry name" value="TPX2_central_dom"/>
</dbReference>
<feature type="region of interest" description="Disordered" evidence="8">
    <location>
        <begin position="466"/>
        <end position="485"/>
    </location>
</feature>
<dbReference type="PANTHER" id="PTHR14326">
    <property type="entry name" value="TARGETING PROTEIN FOR XKLP2"/>
    <property type="match status" value="1"/>
</dbReference>
<feature type="domain" description="TPX2 C-terminal" evidence="9">
    <location>
        <begin position="546"/>
        <end position="620"/>
    </location>
</feature>
<evidence type="ECO:0000256" key="1">
    <source>
        <dbReference type="ARBA" id="ARBA00004123"/>
    </source>
</evidence>
<feature type="compositionally biased region" description="Pro residues" evidence="8">
    <location>
        <begin position="399"/>
        <end position="409"/>
    </location>
</feature>
<evidence type="ECO:0008006" key="13">
    <source>
        <dbReference type="Google" id="ProtNLM"/>
    </source>
</evidence>
<evidence type="ECO:0000256" key="7">
    <source>
        <dbReference type="SAM" id="Coils"/>
    </source>
</evidence>
<keyword evidence="12" id="KW-1185">Reference proteome</keyword>
<evidence type="ECO:0000313" key="11">
    <source>
        <dbReference type="EMBL" id="CAL1607277.1"/>
    </source>
</evidence>
<feature type="compositionally biased region" description="Low complexity" evidence="8">
    <location>
        <begin position="147"/>
        <end position="160"/>
    </location>
</feature>
<dbReference type="EMBL" id="OZ035827">
    <property type="protein sequence ID" value="CAL1607277.1"/>
    <property type="molecule type" value="Genomic_DNA"/>
</dbReference>
<protein>
    <recommendedName>
        <fullName evidence="13">Targeting protein for Xklp2</fullName>
    </recommendedName>
</protein>
<keyword evidence="7" id="KW-0175">Coiled coil</keyword>
<evidence type="ECO:0000256" key="4">
    <source>
        <dbReference type="ARBA" id="ARBA00022490"/>
    </source>
</evidence>
<feature type="coiled-coil region" evidence="7">
    <location>
        <begin position="557"/>
        <end position="600"/>
    </location>
</feature>
<evidence type="ECO:0000256" key="3">
    <source>
        <dbReference type="ARBA" id="ARBA00005885"/>
    </source>
</evidence>
<keyword evidence="4" id="KW-0963">Cytoplasm</keyword>
<name>A0AAV2M1Q3_KNICA</name>
<gene>
    <name evidence="11" type="ORF">KC01_LOCUS34334</name>
</gene>
<dbReference type="GO" id="GO:0005634">
    <property type="term" value="C:nucleus"/>
    <property type="evidence" value="ECO:0007669"/>
    <property type="project" value="UniProtKB-SubCell"/>
</dbReference>
<feature type="domain" description="TPX2 central" evidence="10">
    <location>
        <begin position="302"/>
        <end position="381"/>
    </location>
</feature>
<feature type="domain" description="TPX2 C-terminal" evidence="9">
    <location>
        <begin position="435"/>
        <end position="481"/>
    </location>
</feature>
<keyword evidence="6" id="KW-0539">Nucleus</keyword>
<dbReference type="GO" id="GO:0005819">
    <property type="term" value="C:spindle"/>
    <property type="evidence" value="ECO:0007669"/>
    <property type="project" value="UniProtKB-SubCell"/>
</dbReference>
<accession>A0AAV2M1Q3</accession>
<feature type="compositionally biased region" description="Basic and acidic residues" evidence="8">
    <location>
        <begin position="86"/>
        <end position="102"/>
    </location>
</feature>
<evidence type="ECO:0000259" key="9">
    <source>
        <dbReference type="Pfam" id="PF06886"/>
    </source>
</evidence>
<evidence type="ECO:0000256" key="2">
    <source>
        <dbReference type="ARBA" id="ARBA00004186"/>
    </source>
</evidence>
<dbReference type="Pfam" id="PF12214">
    <property type="entry name" value="TPX2_importin"/>
    <property type="match status" value="1"/>
</dbReference>
<evidence type="ECO:0000259" key="10">
    <source>
        <dbReference type="Pfam" id="PF12214"/>
    </source>
</evidence>
<dbReference type="GO" id="GO:0005874">
    <property type="term" value="C:microtubule"/>
    <property type="evidence" value="ECO:0007669"/>
    <property type="project" value="InterPro"/>
</dbReference>
<evidence type="ECO:0000313" key="12">
    <source>
        <dbReference type="Proteomes" id="UP001497482"/>
    </source>
</evidence>
<feature type="region of interest" description="Disordered" evidence="8">
    <location>
        <begin position="391"/>
        <end position="416"/>
    </location>
</feature>
<feature type="compositionally biased region" description="Polar residues" evidence="8">
    <location>
        <begin position="64"/>
        <end position="82"/>
    </location>
</feature>
<comment type="subcellular location">
    <subcellularLocation>
        <location evidence="2">Cytoplasm</location>
        <location evidence="2">Cytoskeleton</location>
        <location evidence="2">Spindle</location>
    </subcellularLocation>
    <subcellularLocation>
        <location evidence="1">Nucleus</location>
    </subcellularLocation>
</comment>
<organism evidence="11 12">
    <name type="scientific">Knipowitschia caucasica</name>
    <name type="common">Caucasian dwarf goby</name>
    <name type="synonym">Pomatoschistus caucasicus</name>
    <dbReference type="NCBI Taxonomy" id="637954"/>
    <lineage>
        <taxon>Eukaryota</taxon>
        <taxon>Metazoa</taxon>
        <taxon>Chordata</taxon>
        <taxon>Craniata</taxon>
        <taxon>Vertebrata</taxon>
        <taxon>Euteleostomi</taxon>
        <taxon>Actinopterygii</taxon>
        <taxon>Neopterygii</taxon>
        <taxon>Teleostei</taxon>
        <taxon>Neoteleostei</taxon>
        <taxon>Acanthomorphata</taxon>
        <taxon>Gobiaria</taxon>
        <taxon>Gobiiformes</taxon>
        <taxon>Gobioidei</taxon>
        <taxon>Gobiidae</taxon>
        <taxon>Gobiinae</taxon>
        <taxon>Knipowitschia</taxon>
    </lineage>
</organism>
<feature type="region of interest" description="Disordered" evidence="8">
    <location>
        <begin position="29"/>
        <end position="171"/>
    </location>
</feature>
<comment type="similarity">
    <text evidence="3">Belongs to the TPX2 family.</text>
</comment>
<dbReference type="GO" id="GO:0060236">
    <property type="term" value="P:regulation of mitotic spindle organization"/>
    <property type="evidence" value="ECO:0007669"/>
    <property type="project" value="InterPro"/>
</dbReference>
<evidence type="ECO:0000256" key="5">
    <source>
        <dbReference type="ARBA" id="ARBA00023212"/>
    </source>
</evidence>
<dbReference type="InterPro" id="IPR009675">
    <property type="entry name" value="TPX2_fam"/>
</dbReference>
<evidence type="ECO:0000256" key="6">
    <source>
        <dbReference type="ARBA" id="ARBA00023242"/>
    </source>
</evidence>
<dbReference type="PANTHER" id="PTHR14326:SF44">
    <property type="entry name" value="TARGETING PROTEIN FOR XKLP2"/>
    <property type="match status" value="1"/>
</dbReference>
<dbReference type="Proteomes" id="UP001497482">
    <property type="component" value="Chromosome 5"/>
</dbReference>
<dbReference type="InterPro" id="IPR027329">
    <property type="entry name" value="TPX2_C"/>
</dbReference>
<feature type="region of interest" description="Disordered" evidence="8">
    <location>
        <begin position="221"/>
        <end position="355"/>
    </location>
</feature>
<sequence>MEQEKDRYAFDAPSEVVDLAELHNAPCDDDWFEKRESGGLSSSLTETPHRETPLASVADAPPSNIVTSWGSSKPSTSLQPQRVSKRKMEESGPPEKKQRKNPEAQPLRRSARRSPQGPALRRSARRSPQGPERKPTTVPKSLRATKSTSCLPSTSTSTELSSEEMEVQRMKQLQREVALHRKKNEASYKAALAGNPPPVKLAIAPTIPREFNFKTDARIKSVPNNSTTRDETFIQQLRKPYSPVKASKGATVPKPFNLSSSRSRKESAPYVPMAQQIQEFQKRTPERYHQPSRQATQRGPSPVKATHRPTVKEPTVPEGFQLQIEKRLQERQAKKPPPEEEEEEPPHLFKSQPVSKKMLEGVVGVPEKKLPSLTVPESPAFALKKRIRLEPPQVQQVKPPSPIRGPPVPHFGLPFQPKLPEQHQVELCPFSFDRREQERRALKEKRLQQLRNQEVPKFKAQPLPDFSEVALPEKKKPEVTKPEPFNLIIDTRGAEKTSRFENKVQEEQKQREEATQFKARPNVVTHKEPFKPKERGDTSCVVAPGFQLLTERRALERQDFERRVNEKEALRALMEEQQRREEEEREREEITRLRQEQVHKAQPVKHYRCVKLKKSETPLTLPQSPNFSDRFRM</sequence>
<reference evidence="11 12" key="1">
    <citation type="submission" date="2024-04" db="EMBL/GenBank/DDBJ databases">
        <authorList>
            <person name="Waldvogel A.-M."/>
            <person name="Schoenle A."/>
        </authorList>
    </citation>
    <scope>NUCLEOTIDE SEQUENCE [LARGE SCALE GENOMIC DNA]</scope>
</reference>
<feature type="compositionally biased region" description="Basic and acidic residues" evidence="8">
    <location>
        <begin position="280"/>
        <end position="289"/>
    </location>
</feature>
<dbReference type="Pfam" id="PF06886">
    <property type="entry name" value="TPX2"/>
    <property type="match status" value="2"/>
</dbReference>
<evidence type="ECO:0000256" key="8">
    <source>
        <dbReference type="SAM" id="MobiDB-lite"/>
    </source>
</evidence>
<keyword evidence="5" id="KW-0206">Cytoskeleton</keyword>
<feature type="compositionally biased region" description="Basic and acidic residues" evidence="8">
    <location>
        <begin position="471"/>
        <end position="481"/>
    </location>
</feature>
<dbReference type="AlphaFoldDB" id="A0AAV2M1Q3"/>